<evidence type="ECO:0000259" key="5">
    <source>
        <dbReference type="Pfam" id="PF03328"/>
    </source>
</evidence>
<dbReference type="EMBL" id="JACTNG010000002">
    <property type="protein sequence ID" value="MBO1078282.1"/>
    <property type="molecule type" value="Genomic_DNA"/>
</dbReference>
<dbReference type="InterPro" id="IPR015813">
    <property type="entry name" value="Pyrv/PenolPyrv_kinase-like_dom"/>
</dbReference>
<evidence type="ECO:0000313" key="7">
    <source>
        <dbReference type="Proteomes" id="UP001518989"/>
    </source>
</evidence>
<sequence length="296" mass="30568">MRLRNLLFAPGDDARKRDKALAGPADAVVLDLEDAVGPDRKDAARAEVAALLPGRARREVVVRVNGRTTPWYLADLAAVVPGAPAAVMLPKCTGMADMVALDHHLEALEVAAGLPPGGIGVLALVTETAASLTGLDYRGAPPRLRALCFGAEDLSSDLGILPRDEAGAFAAPVRQARAATLLAAAAAGLPALDTPFPDPRNPAGLQREAAAAARDGFAGKLCIHPGQLAAVAAAFTPDAGRVAWARRVVAGFDARPDAGVISLDGQMVERMHLRLARRVLDAVADPRGLTPPIATS</sequence>
<name>A0ABS3KLF8_9PROT</name>
<dbReference type="GO" id="GO:0016829">
    <property type="term" value="F:lyase activity"/>
    <property type="evidence" value="ECO:0007669"/>
    <property type="project" value="UniProtKB-KW"/>
</dbReference>
<keyword evidence="4" id="KW-0460">Magnesium</keyword>
<evidence type="ECO:0000313" key="6">
    <source>
        <dbReference type="EMBL" id="MBO1078282.1"/>
    </source>
</evidence>
<dbReference type="Pfam" id="PF03328">
    <property type="entry name" value="HpcH_HpaI"/>
    <property type="match status" value="1"/>
</dbReference>
<dbReference type="SUPFAM" id="SSF51621">
    <property type="entry name" value="Phosphoenolpyruvate/pyruvate domain"/>
    <property type="match status" value="1"/>
</dbReference>
<dbReference type="InterPro" id="IPR040442">
    <property type="entry name" value="Pyrv_kinase-like_dom_sf"/>
</dbReference>
<dbReference type="RefSeq" id="WP_207415710.1">
    <property type="nucleotide sequence ID" value="NZ_CP061178.1"/>
</dbReference>
<dbReference type="Proteomes" id="UP001518989">
    <property type="component" value="Unassembled WGS sequence"/>
</dbReference>
<keyword evidence="6" id="KW-0456">Lyase</keyword>
<keyword evidence="3" id="KW-0479">Metal-binding</keyword>
<protein>
    <submittedName>
        <fullName evidence="6">CoA ester lyase</fullName>
    </submittedName>
</protein>
<comment type="similarity">
    <text evidence="2">Belongs to the HpcH/HpaI aldolase family.</text>
</comment>
<dbReference type="PANTHER" id="PTHR32308:SF0">
    <property type="entry name" value="HPCH_HPAI ALDOLASE_CITRATE LYASE DOMAIN-CONTAINING PROTEIN"/>
    <property type="match status" value="1"/>
</dbReference>
<organism evidence="6 7">
    <name type="scientific">Roseomonas haemaphysalidis</name>
    <dbReference type="NCBI Taxonomy" id="2768162"/>
    <lineage>
        <taxon>Bacteria</taxon>
        <taxon>Pseudomonadati</taxon>
        <taxon>Pseudomonadota</taxon>
        <taxon>Alphaproteobacteria</taxon>
        <taxon>Acetobacterales</taxon>
        <taxon>Roseomonadaceae</taxon>
        <taxon>Roseomonas</taxon>
    </lineage>
</organism>
<reference evidence="6 7" key="1">
    <citation type="submission" date="2020-09" db="EMBL/GenBank/DDBJ databases">
        <title>Roseomonas.</title>
        <authorList>
            <person name="Zhu W."/>
        </authorList>
    </citation>
    <scope>NUCLEOTIDE SEQUENCE [LARGE SCALE GENOMIC DNA]</scope>
    <source>
        <strain evidence="6 7">573</strain>
    </source>
</reference>
<feature type="domain" description="HpcH/HpaI aldolase/citrate lyase" evidence="5">
    <location>
        <begin position="4"/>
        <end position="225"/>
    </location>
</feature>
<dbReference type="PIRSF" id="PIRSF015582">
    <property type="entry name" value="Cit_lyase_B"/>
    <property type="match status" value="1"/>
</dbReference>
<dbReference type="PANTHER" id="PTHR32308">
    <property type="entry name" value="LYASE BETA SUBUNIT, PUTATIVE (AFU_ORTHOLOGUE AFUA_4G13030)-RELATED"/>
    <property type="match status" value="1"/>
</dbReference>
<comment type="caution">
    <text evidence="6">The sequence shown here is derived from an EMBL/GenBank/DDBJ whole genome shotgun (WGS) entry which is preliminary data.</text>
</comment>
<dbReference type="InterPro" id="IPR005000">
    <property type="entry name" value="Aldolase/citrate-lyase_domain"/>
</dbReference>
<dbReference type="InterPro" id="IPR011206">
    <property type="entry name" value="Citrate_lyase_beta/mcl1/mcl2"/>
</dbReference>
<dbReference type="Gene3D" id="3.20.20.60">
    <property type="entry name" value="Phosphoenolpyruvate-binding domains"/>
    <property type="match status" value="1"/>
</dbReference>
<evidence type="ECO:0000256" key="1">
    <source>
        <dbReference type="ARBA" id="ARBA00001946"/>
    </source>
</evidence>
<keyword evidence="7" id="KW-1185">Reference proteome</keyword>
<proteinExistence type="inferred from homology"/>
<evidence type="ECO:0000256" key="2">
    <source>
        <dbReference type="ARBA" id="ARBA00005568"/>
    </source>
</evidence>
<evidence type="ECO:0000256" key="3">
    <source>
        <dbReference type="ARBA" id="ARBA00022723"/>
    </source>
</evidence>
<evidence type="ECO:0000256" key="4">
    <source>
        <dbReference type="ARBA" id="ARBA00022842"/>
    </source>
</evidence>
<accession>A0ABS3KLF8</accession>
<comment type="cofactor">
    <cofactor evidence="1">
        <name>Mg(2+)</name>
        <dbReference type="ChEBI" id="CHEBI:18420"/>
    </cofactor>
</comment>
<gene>
    <name evidence="6" type="ORF">IAI61_04515</name>
</gene>